<protein>
    <submittedName>
        <fullName evidence="1">Activator of hsp90 atpase 1 family protein</fullName>
    </submittedName>
</protein>
<gene>
    <name evidence="1" type="ORF">CTRU02_204483</name>
</gene>
<proteinExistence type="predicted"/>
<dbReference type="Proteomes" id="UP000805649">
    <property type="component" value="Unassembled WGS sequence"/>
</dbReference>
<evidence type="ECO:0000313" key="1">
    <source>
        <dbReference type="EMBL" id="KAL0941720.1"/>
    </source>
</evidence>
<organism evidence="1 2">
    <name type="scientific">Colletotrichum truncatum</name>
    <name type="common">Anthracnose fungus</name>
    <name type="synonym">Colletotrichum capsici</name>
    <dbReference type="NCBI Taxonomy" id="5467"/>
    <lineage>
        <taxon>Eukaryota</taxon>
        <taxon>Fungi</taxon>
        <taxon>Dikarya</taxon>
        <taxon>Ascomycota</taxon>
        <taxon>Pezizomycotina</taxon>
        <taxon>Sordariomycetes</taxon>
        <taxon>Hypocreomycetidae</taxon>
        <taxon>Glomerellales</taxon>
        <taxon>Glomerellaceae</taxon>
        <taxon>Colletotrichum</taxon>
        <taxon>Colletotrichum truncatum species complex</taxon>
    </lineage>
</organism>
<reference evidence="1 2" key="1">
    <citation type="journal article" date="2020" name="Phytopathology">
        <title>Genome Sequence Resources of Colletotrichum truncatum, C. plurivorum, C. musicola, and C. sojae: Four Species Pathogenic to Soybean (Glycine max).</title>
        <authorList>
            <person name="Rogerio F."/>
            <person name="Boufleur T.R."/>
            <person name="Ciampi-Guillardi M."/>
            <person name="Sukno S.A."/>
            <person name="Thon M.R."/>
            <person name="Massola Junior N.S."/>
            <person name="Baroncelli R."/>
        </authorList>
    </citation>
    <scope>NUCLEOTIDE SEQUENCE [LARGE SCALE GENOMIC DNA]</scope>
    <source>
        <strain evidence="1 2">CMES1059</strain>
    </source>
</reference>
<accession>A0ACC3ZC67</accession>
<keyword evidence="2" id="KW-1185">Reference proteome</keyword>
<sequence length="154" mass="17465">MGVTHSVATEVEIEASPAIVRSVFLDWNRYKEWTQVWTISPKVEGTKPSELKVGDNITANLKGVAFNPVILENSTELFKWNGVVPLLFSGAHSFYFRPSNKTPGGTTMTQLEDFSGFLAFLMKPFWGFEKQTLTNWKQFDQDIKKESERLAAQN</sequence>
<name>A0ACC3ZC67_COLTU</name>
<comment type="caution">
    <text evidence="1">The sequence shown here is derived from an EMBL/GenBank/DDBJ whole genome shotgun (WGS) entry which is preliminary data.</text>
</comment>
<dbReference type="EMBL" id="VUJX02000002">
    <property type="protein sequence ID" value="KAL0941720.1"/>
    <property type="molecule type" value="Genomic_DNA"/>
</dbReference>
<evidence type="ECO:0000313" key="2">
    <source>
        <dbReference type="Proteomes" id="UP000805649"/>
    </source>
</evidence>